<dbReference type="AlphaFoldDB" id="A0A6A5GIC9"/>
<evidence type="ECO:0000256" key="1">
    <source>
        <dbReference type="SAM" id="SignalP"/>
    </source>
</evidence>
<sequence length="336" mass="36958">MKLISILPIFAASGSWALDCSQIPASQIYAGNQIFIPGPSKELQPLPANFNCVYKITVPVNATSGLYAHVVLRNGLKGVNDYIIVTDMTGLRTIHNNRTGMRNFDLEYKVIPGAQMSIQVTTKTNIGPTIQMKTGSEMNYYRLSAAMSDGSGVFSSVTMVGNEPIAMSYPLNIDNLNIYSNIYIIEGTLTNQTSIYKMTNKEVATSTNAITIVAFDDGFYPLVFNTLSEMESLAMLLSIAAPRFAPYQFGIDLLPTPDVVWTVEIVNFDGTGITMTDCMVMSETCGAYVLDGPPNNSSKVLLDLSSAKMPHRFDLKYITVMIKNCDLLFEVVQHWL</sequence>
<evidence type="ECO:0000259" key="2">
    <source>
        <dbReference type="Pfam" id="PF02408"/>
    </source>
</evidence>
<dbReference type="PANTHER" id="PTHR21447:SF4">
    <property type="entry name" value="CUB-LIKE DOMAIN-CONTAINING PROTEIN"/>
    <property type="match status" value="1"/>
</dbReference>
<feature type="signal peptide" evidence="1">
    <location>
        <begin position="1"/>
        <end position="17"/>
    </location>
</feature>
<dbReference type="GO" id="GO:0045087">
    <property type="term" value="P:innate immune response"/>
    <property type="evidence" value="ECO:0007669"/>
    <property type="project" value="TreeGrafter"/>
</dbReference>
<accession>A0A6A5GIC9</accession>
<dbReference type="GeneID" id="78777264"/>
<dbReference type="Proteomes" id="UP000483820">
    <property type="component" value="Chromosome V"/>
</dbReference>
<reference evidence="3 4" key="1">
    <citation type="submission" date="2019-12" db="EMBL/GenBank/DDBJ databases">
        <title>Chromosome-level assembly of the Caenorhabditis remanei genome.</title>
        <authorList>
            <person name="Teterina A.A."/>
            <person name="Willis J.H."/>
            <person name="Phillips P.C."/>
        </authorList>
    </citation>
    <scope>NUCLEOTIDE SEQUENCE [LARGE SCALE GENOMIC DNA]</scope>
    <source>
        <strain evidence="3 4">PX506</strain>
        <tissue evidence="3">Whole organism</tissue>
    </source>
</reference>
<dbReference type="InterPro" id="IPR003366">
    <property type="entry name" value="CUB-like_dom"/>
</dbReference>
<feature type="chain" id="PRO_5025399963" description="CUB-like domain-containing protein" evidence="1">
    <location>
        <begin position="18"/>
        <end position="336"/>
    </location>
</feature>
<name>A0A6A5GIC9_CAERE</name>
<proteinExistence type="predicted"/>
<dbReference type="RefSeq" id="XP_053583230.1">
    <property type="nucleotide sequence ID" value="XM_053734317.1"/>
</dbReference>
<dbReference type="PANTHER" id="PTHR21447">
    <property type="entry name" value="RING-TYPE DOMAIN-CONTAINING PROTEIN-RELATED"/>
    <property type="match status" value="1"/>
</dbReference>
<gene>
    <name evidence="3" type="ORF">GCK72_021512</name>
</gene>
<keyword evidence="1" id="KW-0732">Signal</keyword>
<feature type="domain" description="CUB-like" evidence="2">
    <location>
        <begin position="30"/>
        <end position="125"/>
    </location>
</feature>
<organism evidence="3 4">
    <name type="scientific">Caenorhabditis remanei</name>
    <name type="common">Caenorhabditis vulgaris</name>
    <dbReference type="NCBI Taxonomy" id="31234"/>
    <lineage>
        <taxon>Eukaryota</taxon>
        <taxon>Metazoa</taxon>
        <taxon>Ecdysozoa</taxon>
        <taxon>Nematoda</taxon>
        <taxon>Chromadorea</taxon>
        <taxon>Rhabditida</taxon>
        <taxon>Rhabditina</taxon>
        <taxon>Rhabditomorpha</taxon>
        <taxon>Rhabditoidea</taxon>
        <taxon>Rhabditidae</taxon>
        <taxon>Peloderinae</taxon>
        <taxon>Caenorhabditis</taxon>
    </lineage>
</organism>
<dbReference type="GO" id="GO:0045121">
    <property type="term" value="C:membrane raft"/>
    <property type="evidence" value="ECO:0007669"/>
    <property type="project" value="TreeGrafter"/>
</dbReference>
<dbReference type="Pfam" id="PF02408">
    <property type="entry name" value="CUB_2"/>
    <property type="match status" value="1"/>
</dbReference>
<dbReference type="CTD" id="78777264"/>
<dbReference type="EMBL" id="WUAV01000005">
    <property type="protein sequence ID" value="KAF1754947.1"/>
    <property type="molecule type" value="Genomic_DNA"/>
</dbReference>
<evidence type="ECO:0000313" key="3">
    <source>
        <dbReference type="EMBL" id="KAF1754947.1"/>
    </source>
</evidence>
<protein>
    <recommendedName>
        <fullName evidence="2">CUB-like domain-containing protein</fullName>
    </recommendedName>
</protein>
<comment type="caution">
    <text evidence="3">The sequence shown here is derived from an EMBL/GenBank/DDBJ whole genome shotgun (WGS) entry which is preliminary data.</text>
</comment>
<evidence type="ECO:0000313" key="4">
    <source>
        <dbReference type="Proteomes" id="UP000483820"/>
    </source>
</evidence>
<dbReference type="KEGG" id="crq:GCK72_021512"/>